<feature type="non-terminal residue" evidence="7">
    <location>
        <position position="1"/>
    </location>
</feature>
<sequence length="228" mass="25064">CPTGAASYALPPVDALLRKMRTLLSAYREAGGTSPILLLHDDAQNPNSTHDFGKDVIPCNLHKARAIAYDFHDMNAKQVLYWRDVGTLDAYYEANMDLVAVVPEFNLYDQRWPIRTKVTQQPPAKFVFAQEGRRMGVAVDSVVSAGCIVSGGRVLHSVLSPGVRVNSYCEVEYSILMPGAEVGRYSRVRRAILNTNVKVQESSVIGYDLEADRAKGYQVTDAGIVVVS</sequence>
<dbReference type="InterPro" id="IPR029044">
    <property type="entry name" value="Nucleotide-diphossugar_trans"/>
</dbReference>
<comment type="similarity">
    <text evidence="1">Belongs to the bacterial/plant glucose-1-phosphate adenylyltransferase family.</text>
</comment>
<evidence type="ECO:0000256" key="1">
    <source>
        <dbReference type="ARBA" id="ARBA00010443"/>
    </source>
</evidence>
<evidence type="ECO:0000256" key="2">
    <source>
        <dbReference type="ARBA" id="ARBA00022679"/>
    </source>
</evidence>
<feature type="domain" description="Glucose-1-phosphate adenylyltransferase/Bifunctional protein GlmU-like C-terminal hexapeptide" evidence="6">
    <location>
        <begin position="122"/>
        <end position="227"/>
    </location>
</feature>
<gene>
    <name evidence="7" type="ORF">HRJ53_06715</name>
</gene>
<dbReference type="GO" id="GO:0008878">
    <property type="term" value="F:glucose-1-phosphate adenylyltransferase activity"/>
    <property type="evidence" value="ECO:0007669"/>
    <property type="project" value="InterPro"/>
</dbReference>
<keyword evidence="4" id="KW-0320">Glycogen biosynthesis</keyword>
<feature type="domain" description="Nucleotidyl transferase" evidence="5">
    <location>
        <begin position="40"/>
        <end position="98"/>
    </location>
</feature>
<dbReference type="InterPro" id="IPR011831">
    <property type="entry name" value="ADP-Glc_PPase"/>
</dbReference>
<evidence type="ECO:0000313" key="7">
    <source>
        <dbReference type="EMBL" id="MBA0084668.1"/>
    </source>
</evidence>
<dbReference type="PANTHER" id="PTHR43523">
    <property type="entry name" value="GLUCOSE-1-PHOSPHATE ADENYLYLTRANSFERASE-RELATED"/>
    <property type="match status" value="1"/>
</dbReference>
<keyword evidence="8" id="KW-1185">Reference proteome</keyword>
<reference evidence="7" key="1">
    <citation type="submission" date="2020-06" db="EMBL/GenBank/DDBJ databases">
        <title>Legume-microbial interactions unlock mineral nutrients during tropical forest succession.</title>
        <authorList>
            <person name="Epihov D.Z."/>
        </authorList>
    </citation>
    <scope>NUCLEOTIDE SEQUENCE [LARGE SCALE GENOMIC DNA]</scope>
    <source>
        <strain evidence="7">Pan2503</strain>
    </source>
</reference>
<evidence type="ECO:0000256" key="3">
    <source>
        <dbReference type="ARBA" id="ARBA00022695"/>
    </source>
</evidence>
<evidence type="ECO:0000256" key="4">
    <source>
        <dbReference type="ARBA" id="ARBA00023056"/>
    </source>
</evidence>
<dbReference type="Pfam" id="PF24894">
    <property type="entry name" value="Hexapep_GlmU"/>
    <property type="match status" value="1"/>
</dbReference>
<comment type="caution">
    <text evidence="7">The sequence shown here is derived from an EMBL/GenBank/DDBJ whole genome shotgun (WGS) entry which is preliminary data.</text>
</comment>
<evidence type="ECO:0000259" key="6">
    <source>
        <dbReference type="Pfam" id="PF24894"/>
    </source>
</evidence>
<dbReference type="Pfam" id="PF00483">
    <property type="entry name" value="NTP_transferase"/>
    <property type="match status" value="1"/>
</dbReference>
<accession>A0A7V8NNL1</accession>
<dbReference type="Proteomes" id="UP000567293">
    <property type="component" value="Unassembled WGS sequence"/>
</dbReference>
<name>A0A7V8NNL1_9BACT</name>
<dbReference type="PANTHER" id="PTHR43523:SF2">
    <property type="entry name" value="GLUCOSE-1-PHOSPHATE ADENYLYLTRANSFERASE"/>
    <property type="match status" value="1"/>
</dbReference>
<dbReference type="Gene3D" id="3.90.550.10">
    <property type="entry name" value="Spore Coat Polysaccharide Biosynthesis Protein SpsA, Chain A"/>
    <property type="match status" value="1"/>
</dbReference>
<dbReference type="EMBL" id="JACDQQ010000657">
    <property type="protein sequence ID" value="MBA0084668.1"/>
    <property type="molecule type" value="Genomic_DNA"/>
</dbReference>
<dbReference type="SUPFAM" id="SSF51161">
    <property type="entry name" value="Trimeric LpxA-like enzymes"/>
    <property type="match status" value="1"/>
</dbReference>
<proteinExistence type="inferred from homology"/>
<dbReference type="CDD" id="cd04651">
    <property type="entry name" value="LbH_G1P_AT_C"/>
    <property type="match status" value="1"/>
</dbReference>
<dbReference type="InterPro" id="IPR056818">
    <property type="entry name" value="GlmU/GlgC-like_hexapep"/>
</dbReference>
<keyword evidence="3" id="KW-0548">Nucleotidyltransferase</keyword>
<evidence type="ECO:0000259" key="5">
    <source>
        <dbReference type="Pfam" id="PF00483"/>
    </source>
</evidence>
<evidence type="ECO:0008006" key="9">
    <source>
        <dbReference type="Google" id="ProtNLM"/>
    </source>
</evidence>
<keyword evidence="2" id="KW-0808">Transferase</keyword>
<dbReference type="InterPro" id="IPR005835">
    <property type="entry name" value="NTP_transferase_dom"/>
</dbReference>
<protein>
    <recommendedName>
        <fullName evidence="9">Glucose-1-phosphate adenylyltransferase</fullName>
    </recommendedName>
</protein>
<evidence type="ECO:0000313" key="8">
    <source>
        <dbReference type="Proteomes" id="UP000567293"/>
    </source>
</evidence>
<dbReference type="GO" id="GO:0005978">
    <property type="term" value="P:glycogen biosynthetic process"/>
    <property type="evidence" value="ECO:0007669"/>
    <property type="project" value="UniProtKB-KW"/>
</dbReference>
<dbReference type="InterPro" id="IPR011004">
    <property type="entry name" value="Trimer_LpxA-like_sf"/>
</dbReference>
<dbReference type="Gene3D" id="2.160.10.10">
    <property type="entry name" value="Hexapeptide repeat proteins"/>
    <property type="match status" value="1"/>
</dbReference>
<organism evidence="7 8">
    <name type="scientific">Candidatus Acidiferrum panamense</name>
    <dbReference type="NCBI Taxonomy" id="2741543"/>
    <lineage>
        <taxon>Bacteria</taxon>
        <taxon>Pseudomonadati</taxon>
        <taxon>Acidobacteriota</taxon>
        <taxon>Terriglobia</taxon>
        <taxon>Candidatus Acidiferrales</taxon>
        <taxon>Candidatus Acidiferrum</taxon>
    </lineage>
</organism>
<dbReference type="SUPFAM" id="SSF53448">
    <property type="entry name" value="Nucleotide-diphospho-sugar transferases"/>
    <property type="match status" value="1"/>
</dbReference>
<dbReference type="AlphaFoldDB" id="A0A7V8NNL1"/>